<dbReference type="CDD" id="cd03224">
    <property type="entry name" value="ABC_TM1139_LivF_branched"/>
    <property type="match status" value="1"/>
</dbReference>
<evidence type="ECO:0000259" key="6">
    <source>
        <dbReference type="PROSITE" id="PS50893"/>
    </source>
</evidence>
<dbReference type="GO" id="GO:0015807">
    <property type="term" value="P:L-amino acid transport"/>
    <property type="evidence" value="ECO:0007669"/>
    <property type="project" value="TreeGrafter"/>
</dbReference>
<dbReference type="SMART" id="SM00382">
    <property type="entry name" value="AAA"/>
    <property type="match status" value="1"/>
</dbReference>
<comment type="similarity">
    <text evidence="1">Belongs to the ABC transporter superfamily.</text>
</comment>
<dbReference type="PROSITE" id="PS00211">
    <property type="entry name" value="ABC_TRANSPORTER_1"/>
    <property type="match status" value="1"/>
</dbReference>
<evidence type="ECO:0000313" key="7">
    <source>
        <dbReference type="EMBL" id="GEJ56412.1"/>
    </source>
</evidence>
<dbReference type="RefSeq" id="WP_176063860.1">
    <property type="nucleotide sequence ID" value="NZ_BJTG01000002.1"/>
</dbReference>
<dbReference type="PANTHER" id="PTHR43820">
    <property type="entry name" value="HIGH-AFFINITY BRANCHED-CHAIN AMINO ACID TRANSPORT ATP-BINDING PROTEIN LIVF"/>
    <property type="match status" value="1"/>
</dbReference>
<feature type="domain" description="ABC transporter" evidence="6">
    <location>
        <begin position="9"/>
        <end position="244"/>
    </location>
</feature>
<name>A0A7I9VJ23_9BACT</name>
<dbReference type="GO" id="GO:0005524">
    <property type="term" value="F:ATP binding"/>
    <property type="evidence" value="ECO:0007669"/>
    <property type="project" value="UniProtKB-KW"/>
</dbReference>
<dbReference type="PANTHER" id="PTHR43820:SF6">
    <property type="entry name" value="ABC TRANSPORTER ATP-BINDING PROTEIN"/>
    <property type="match status" value="1"/>
</dbReference>
<keyword evidence="2" id="KW-0813">Transport</keyword>
<dbReference type="Gene3D" id="3.40.50.300">
    <property type="entry name" value="P-loop containing nucleotide triphosphate hydrolases"/>
    <property type="match status" value="1"/>
</dbReference>
<proteinExistence type="inferred from homology"/>
<dbReference type="SUPFAM" id="SSF52540">
    <property type="entry name" value="P-loop containing nucleoside triphosphate hydrolases"/>
    <property type="match status" value="1"/>
</dbReference>
<comment type="caution">
    <text evidence="7">The sequence shown here is derived from an EMBL/GenBank/DDBJ whole genome shotgun (WGS) entry which is preliminary data.</text>
</comment>
<keyword evidence="5" id="KW-0029">Amino-acid transport</keyword>
<dbReference type="Proteomes" id="UP000503640">
    <property type="component" value="Unassembled WGS sequence"/>
</dbReference>
<protein>
    <submittedName>
        <fullName evidence="7">ABC transporter ATP-binding protein</fullName>
    </submittedName>
</protein>
<dbReference type="GO" id="GO:0016887">
    <property type="term" value="F:ATP hydrolysis activity"/>
    <property type="evidence" value="ECO:0007669"/>
    <property type="project" value="InterPro"/>
</dbReference>
<dbReference type="PROSITE" id="PS50893">
    <property type="entry name" value="ABC_TRANSPORTER_2"/>
    <property type="match status" value="1"/>
</dbReference>
<dbReference type="InterPro" id="IPR052156">
    <property type="entry name" value="BCAA_Transport_ATP-bd_LivF"/>
</dbReference>
<organism evidence="7 8">
    <name type="scientific">Anaeromyxobacter diazotrophicus</name>
    <dbReference type="NCBI Taxonomy" id="2590199"/>
    <lineage>
        <taxon>Bacteria</taxon>
        <taxon>Pseudomonadati</taxon>
        <taxon>Myxococcota</taxon>
        <taxon>Myxococcia</taxon>
        <taxon>Myxococcales</taxon>
        <taxon>Cystobacterineae</taxon>
        <taxon>Anaeromyxobacteraceae</taxon>
        <taxon>Anaeromyxobacter</taxon>
    </lineage>
</organism>
<keyword evidence="8" id="KW-1185">Reference proteome</keyword>
<dbReference type="GO" id="GO:0015658">
    <property type="term" value="F:branched-chain amino acid transmembrane transporter activity"/>
    <property type="evidence" value="ECO:0007669"/>
    <property type="project" value="TreeGrafter"/>
</dbReference>
<gene>
    <name evidence="7" type="ORF">AMYX_11530</name>
</gene>
<evidence type="ECO:0000256" key="1">
    <source>
        <dbReference type="ARBA" id="ARBA00005417"/>
    </source>
</evidence>
<dbReference type="Pfam" id="PF00005">
    <property type="entry name" value="ABC_tran"/>
    <property type="match status" value="1"/>
</dbReference>
<dbReference type="InterPro" id="IPR027417">
    <property type="entry name" value="P-loop_NTPase"/>
</dbReference>
<evidence type="ECO:0000256" key="2">
    <source>
        <dbReference type="ARBA" id="ARBA00022448"/>
    </source>
</evidence>
<evidence type="ECO:0000256" key="5">
    <source>
        <dbReference type="ARBA" id="ARBA00022970"/>
    </source>
</evidence>
<dbReference type="InterPro" id="IPR003593">
    <property type="entry name" value="AAA+_ATPase"/>
</dbReference>
<evidence type="ECO:0000313" key="8">
    <source>
        <dbReference type="Proteomes" id="UP000503640"/>
    </source>
</evidence>
<sequence length="247" mass="25821">MSEAGAPLLEVVDLQVAYGHVQAVRGISFTVPDRAVVTLIGPNGAGKSSTLGAIAGLLRPRGGTVRLAGRDVTGLPAHTAVAAGLVLVPEGRAILARMTIEENLVLAAESRPQALPPAERPAAIEAQYARFPVLGERRRALAGTLSGGEQQMLAIARGLLARPRLLMLDEPSMGLAPQLVDRIFDLVAEIHREGTTILLVEQNARTALAVSDHGYVLERGQIALSGPCSTLASDPRVQAAYLGGDVE</sequence>
<accession>A0A7I9VJ23</accession>
<dbReference type="InterPro" id="IPR003439">
    <property type="entry name" value="ABC_transporter-like_ATP-bd"/>
</dbReference>
<dbReference type="EMBL" id="BJTG01000002">
    <property type="protein sequence ID" value="GEJ56412.1"/>
    <property type="molecule type" value="Genomic_DNA"/>
</dbReference>
<dbReference type="InterPro" id="IPR017871">
    <property type="entry name" value="ABC_transporter-like_CS"/>
</dbReference>
<reference evidence="8" key="1">
    <citation type="journal article" date="2020" name="Appl. Environ. Microbiol.">
        <title>Diazotrophic Anaeromyxobacter Isolates from Soils.</title>
        <authorList>
            <person name="Masuda Y."/>
            <person name="Yamanaka H."/>
            <person name="Xu Z.X."/>
            <person name="Shiratori Y."/>
            <person name="Aono T."/>
            <person name="Amachi S."/>
            <person name="Senoo K."/>
            <person name="Itoh H."/>
        </authorList>
    </citation>
    <scope>NUCLEOTIDE SEQUENCE [LARGE SCALE GENOMIC DNA]</scope>
    <source>
        <strain evidence="8">R267</strain>
    </source>
</reference>
<evidence type="ECO:0000256" key="4">
    <source>
        <dbReference type="ARBA" id="ARBA00022840"/>
    </source>
</evidence>
<dbReference type="AlphaFoldDB" id="A0A7I9VJ23"/>
<keyword evidence="3" id="KW-0547">Nucleotide-binding</keyword>
<evidence type="ECO:0000256" key="3">
    <source>
        <dbReference type="ARBA" id="ARBA00022741"/>
    </source>
</evidence>
<keyword evidence="4 7" id="KW-0067">ATP-binding</keyword>